<keyword evidence="2" id="KW-1133">Transmembrane helix</keyword>
<keyword evidence="4" id="KW-1185">Reference proteome</keyword>
<name>A0AAQ3PWY8_9LILI</name>
<keyword evidence="2" id="KW-0472">Membrane</keyword>
<dbReference type="InterPro" id="IPR012870">
    <property type="entry name" value="DUF1666"/>
</dbReference>
<feature type="transmembrane region" description="Helical" evidence="2">
    <location>
        <begin position="26"/>
        <end position="48"/>
    </location>
</feature>
<feature type="compositionally biased region" description="Polar residues" evidence="1">
    <location>
        <begin position="183"/>
        <end position="195"/>
    </location>
</feature>
<accession>A0AAQ3PWY8</accession>
<organism evidence="3 4">
    <name type="scientific">Canna indica</name>
    <name type="common">Indian-shot</name>
    <dbReference type="NCBI Taxonomy" id="4628"/>
    <lineage>
        <taxon>Eukaryota</taxon>
        <taxon>Viridiplantae</taxon>
        <taxon>Streptophyta</taxon>
        <taxon>Embryophyta</taxon>
        <taxon>Tracheophyta</taxon>
        <taxon>Spermatophyta</taxon>
        <taxon>Magnoliopsida</taxon>
        <taxon>Liliopsida</taxon>
        <taxon>Zingiberales</taxon>
        <taxon>Cannaceae</taxon>
        <taxon>Canna</taxon>
    </lineage>
</organism>
<evidence type="ECO:0000313" key="3">
    <source>
        <dbReference type="EMBL" id="WOK91598.1"/>
    </source>
</evidence>
<evidence type="ECO:0000256" key="1">
    <source>
        <dbReference type="SAM" id="MobiDB-lite"/>
    </source>
</evidence>
<reference evidence="3 4" key="1">
    <citation type="submission" date="2023-10" db="EMBL/GenBank/DDBJ databases">
        <title>Chromosome-scale genome assembly provides insights into flower coloration mechanisms of Canna indica.</title>
        <authorList>
            <person name="Li C."/>
        </authorList>
    </citation>
    <scope>NUCLEOTIDE SEQUENCE [LARGE SCALE GENOMIC DNA]</scope>
    <source>
        <tissue evidence="3">Flower</tissue>
    </source>
</reference>
<sequence>MTRLCSCWFIIDHVLLKEGFDRWRRLGFFVHPVFLLVFQLFRLLQLLIGRTSDSLLLIIQVAHSAVVSVYYCCRTFVFHFSEVDEISPLTSEGNTSEIFAELDVFECIVSTDDGCKGALQVFSLTLYPQGSEDEESMHHEEYQHISQSGLLEEYYEPADEDDQEPTSPISIVEDLDSPLEITGYNSSENQQYGINSSLPSTSAPSISLEFQQGRERSVETDRFIEDYNTRMRWFDRLNEERRHVVSAVLNVTLGTSSFSDRIEPLTFSFPLSAHEKLAKSIRSDFEVVYVGQTCLSWEALCYQYRKVKAIALEKDAQLIQGKVAEKFQQFQVLVDRFTENEKCQGKRFWNYASTRFCNTNLLQVPDVPGFVAEEAREEWKGESTKASVALEAIEKAMSSFWLFLRCDINKSTWGMFKKLKMIDCQVEDPRDLELFTTLSKEAQKKSVKVKELLRKGRGKRTSPGEEIQVENLICQVDVNLVMRVLKLSVITSAQLRWCHDKLNSVVFEQGTFRTTDACLLFPHS</sequence>
<dbReference type="Pfam" id="PF07891">
    <property type="entry name" value="DUF1666"/>
    <property type="match status" value="1"/>
</dbReference>
<dbReference type="AlphaFoldDB" id="A0AAQ3PWY8"/>
<dbReference type="Proteomes" id="UP001327560">
    <property type="component" value="Chromosome 1"/>
</dbReference>
<protein>
    <submittedName>
        <fullName evidence="3">Uncharacterized protein</fullName>
    </submittedName>
</protein>
<proteinExistence type="predicted"/>
<evidence type="ECO:0000256" key="2">
    <source>
        <dbReference type="SAM" id="Phobius"/>
    </source>
</evidence>
<evidence type="ECO:0000313" key="4">
    <source>
        <dbReference type="Proteomes" id="UP001327560"/>
    </source>
</evidence>
<gene>
    <name evidence="3" type="ORF">Cni_G00289</name>
</gene>
<keyword evidence="2" id="KW-0812">Transmembrane</keyword>
<dbReference type="EMBL" id="CP136890">
    <property type="protein sequence ID" value="WOK91598.1"/>
    <property type="molecule type" value="Genomic_DNA"/>
</dbReference>
<feature type="region of interest" description="Disordered" evidence="1">
    <location>
        <begin position="180"/>
        <end position="203"/>
    </location>
</feature>
<dbReference type="PANTHER" id="PTHR46741:SF7">
    <property type="entry name" value="TRANSMEMBRANE PROTEIN"/>
    <property type="match status" value="1"/>
</dbReference>
<dbReference type="PANTHER" id="PTHR46741">
    <property type="entry name" value="OS09G0413600 PROTEIN"/>
    <property type="match status" value="1"/>
</dbReference>